<reference evidence="1 2" key="1">
    <citation type="submission" date="2020-04" db="EMBL/GenBank/DDBJ databases">
        <title>Achromobacter ruhlandii genome sequencing and assembly.</title>
        <authorList>
            <person name="Martins R.C.R."/>
            <person name="Perdigao-Neto L.V."/>
            <person name="Levin A.S.S."/>
            <person name="Costa S.F."/>
        </authorList>
    </citation>
    <scope>NUCLEOTIDE SEQUENCE [LARGE SCALE GENOMIC DNA]</scope>
    <source>
        <strain evidence="1 2">9035ralo</strain>
    </source>
</reference>
<evidence type="ECO:0000313" key="2">
    <source>
        <dbReference type="Proteomes" id="UP000542405"/>
    </source>
</evidence>
<dbReference type="SUPFAM" id="SSF52833">
    <property type="entry name" value="Thioredoxin-like"/>
    <property type="match status" value="1"/>
</dbReference>
<feature type="non-terminal residue" evidence="1">
    <location>
        <position position="91"/>
    </location>
</feature>
<dbReference type="EMBL" id="JABBZE010000240">
    <property type="protein sequence ID" value="NMU91685.1"/>
    <property type="molecule type" value="Genomic_DNA"/>
</dbReference>
<dbReference type="InterPro" id="IPR036249">
    <property type="entry name" value="Thioredoxin-like_sf"/>
</dbReference>
<organism evidence="1 2">
    <name type="scientific">Achromobacter ruhlandii</name>
    <dbReference type="NCBI Taxonomy" id="72557"/>
    <lineage>
        <taxon>Bacteria</taxon>
        <taxon>Pseudomonadati</taxon>
        <taxon>Pseudomonadota</taxon>
        <taxon>Betaproteobacteria</taxon>
        <taxon>Burkholderiales</taxon>
        <taxon>Alcaligenaceae</taxon>
        <taxon>Achromobacter</taxon>
    </lineage>
</organism>
<evidence type="ECO:0000313" key="1">
    <source>
        <dbReference type="EMBL" id="NMU91685.1"/>
    </source>
</evidence>
<name>A0A848NQ27_9BURK</name>
<proteinExistence type="predicted"/>
<dbReference type="AlphaFoldDB" id="A0A848NQ27"/>
<protein>
    <submittedName>
        <fullName evidence="1">Formate dehydrogenase</fullName>
    </submittedName>
</protein>
<comment type="caution">
    <text evidence="1">The sequence shown here is derived from an EMBL/GenBank/DDBJ whole genome shotgun (WGS) entry which is preliminary data.</text>
</comment>
<sequence>MSAPTLIYVPRDAAALAMDADAVAAAIELAADERGLAVQVVRNGSRGLLWLEPLVEIGTPAGRVAYGPVPPEDVPALFDPGWLAGGGHPPG</sequence>
<gene>
    <name evidence="1" type="ORF">HGQ98_18475</name>
</gene>
<dbReference type="Proteomes" id="UP000542405">
    <property type="component" value="Unassembled WGS sequence"/>
</dbReference>
<accession>A0A848NQ27</accession>